<keyword evidence="5" id="KW-0735">Signal-anchor</keyword>
<evidence type="ECO:0000256" key="2">
    <source>
        <dbReference type="ARBA" id="ARBA00004496"/>
    </source>
</evidence>
<keyword evidence="4 9" id="KW-0812">Transmembrane</keyword>
<gene>
    <name evidence="10" type="ORF">Pmani_039243</name>
</gene>
<dbReference type="PANTHER" id="PTHR35259:SF1">
    <property type="entry name" value="BOMBESIN RECEPTOR-ACTIVATED PROTEIN C6ORF89"/>
    <property type="match status" value="1"/>
</dbReference>
<name>A0AAE1NFE2_9EUCA</name>
<evidence type="ECO:0000256" key="8">
    <source>
        <dbReference type="ARBA" id="ARBA00023136"/>
    </source>
</evidence>
<comment type="caution">
    <text evidence="10">The sequence shown here is derived from an EMBL/GenBank/DDBJ whole genome shotgun (WGS) entry which is preliminary data.</text>
</comment>
<comment type="subcellular location">
    <subcellularLocation>
        <location evidence="2">Cytoplasm</location>
    </subcellularLocation>
    <subcellularLocation>
        <location evidence="1">Golgi apparatus membrane</location>
        <topology evidence="1">Single-pass type II membrane protein</topology>
    </subcellularLocation>
</comment>
<evidence type="ECO:0000313" key="10">
    <source>
        <dbReference type="EMBL" id="KAK4287686.1"/>
    </source>
</evidence>
<organism evidence="10 11">
    <name type="scientific">Petrolisthes manimaculis</name>
    <dbReference type="NCBI Taxonomy" id="1843537"/>
    <lineage>
        <taxon>Eukaryota</taxon>
        <taxon>Metazoa</taxon>
        <taxon>Ecdysozoa</taxon>
        <taxon>Arthropoda</taxon>
        <taxon>Crustacea</taxon>
        <taxon>Multicrustacea</taxon>
        <taxon>Malacostraca</taxon>
        <taxon>Eumalacostraca</taxon>
        <taxon>Eucarida</taxon>
        <taxon>Decapoda</taxon>
        <taxon>Pleocyemata</taxon>
        <taxon>Anomura</taxon>
        <taxon>Galatheoidea</taxon>
        <taxon>Porcellanidae</taxon>
        <taxon>Petrolisthes</taxon>
    </lineage>
</organism>
<dbReference type="InterPro" id="IPR038757">
    <property type="entry name" value="BRAP"/>
</dbReference>
<evidence type="ECO:0000256" key="1">
    <source>
        <dbReference type="ARBA" id="ARBA00004323"/>
    </source>
</evidence>
<evidence type="ECO:0000256" key="3">
    <source>
        <dbReference type="ARBA" id="ARBA00022490"/>
    </source>
</evidence>
<protein>
    <submittedName>
        <fullName evidence="10">Uncharacterized protein</fullName>
    </submittedName>
</protein>
<keyword evidence="7" id="KW-0333">Golgi apparatus</keyword>
<dbReference type="PANTHER" id="PTHR35259">
    <property type="entry name" value="BOMBESIN RECEPTOR-ACTIVATED PROTEIN C6ORF89"/>
    <property type="match status" value="1"/>
</dbReference>
<proteinExistence type="predicted"/>
<sequence>MSKQTSKQEYDHHSRIEEMWRLGKDLGLSNSHIHTVFTAVLAQEEEMDTNHQLKEGRGADNRMGATNTRTVLGFNVITTTQTLLLKAVVVGVKALVCFALVCFLSCALISLHNPTRKMVTRNIQDLIYPVMTTLRLITLPVLRRYPHLSQWYSEECLVPNVYFNSRNLKSGQSLQDNEHVEWKIATLESLHKLRQVFPRPYFIPRETEVALHRFLLIDGPGSDSYSLPLPEFANVIVVQASSLMLATQIPFSPRYNTATRTTAHLISIGPHHTDPCHLISYSSRCGGALWPGIEKLNKVNEFMMV</sequence>
<accession>A0AAE1NFE2</accession>
<evidence type="ECO:0000256" key="6">
    <source>
        <dbReference type="ARBA" id="ARBA00022989"/>
    </source>
</evidence>
<keyword evidence="8 9" id="KW-0472">Membrane</keyword>
<reference evidence="10" key="1">
    <citation type="submission" date="2023-11" db="EMBL/GenBank/DDBJ databases">
        <title>Genome assemblies of two species of porcelain crab, Petrolisthes cinctipes and Petrolisthes manimaculis (Anomura: Porcellanidae).</title>
        <authorList>
            <person name="Angst P."/>
        </authorList>
    </citation>
    <scope>NUCLEOTIDE SEQUENCE</scope>
    <source>
        <strain evidence="10">PB745_02</strain>
        <tissue evidence="10">Gill</tissue>
    </source>
</reference>
<dbReference type="Proteomes" id="UP001292094">
    <property type="component" value="Unassembled WGS sequence"/>
</dbReference>
<dbReference type="GO" id="GO:0000139">
    <property type="term" value="C:Golgi membrane"/>
    <property type="evidence" value="ECO:0007669"/>
    <property type="project" value="UniProtKB-SubCell"/>
</dbReference>
<dbReference type="EMBL" id="JAWZYT010006702">
    <property type="protein sequence ID" value="KAK4287686.1"/>
    <property type="molecule type" value="Genomic_DNA"/>
</dbReference>
<evidence type="ECO:0000256" key="7">
    <source>
        <dbReference type="ARBA" id="ARBA00023034"/>
    </source>
</evidence>
<evidence type="ECO:0000313" key="11">
    <source>
        <dbReference type="Proteomes" id="UP001292094"/>
    </source>
</evidence>
<keyword evidence="6 9" id="KW-1133">Transmembrane helix</keyword>
<keyword evidence="3" id="KW-0963">Cytoplasm</keyword>
<dbReference type="AlphaFoldDB" id="A0AAE1NFE2"/>
<keyword evidence="11" id="KW-1185">Reference proteome</keyword>
<evidence type="ECO:0000256" key="5">
    <source>
        <dbReference type="ARBA" id="ARBA00022968"/>
    </source>
</evidence>
<evidence type="ECO:0000256" key="9">
    <source>
        <dbReference type="SAM" id="Phobius"/>
    </source>
</evidence>
<feature type="transmembrane region" description="Helical" evidence="9">
    <location>
        <begin position="83"/>
        <end position="111"/>
    </location>
</feature>
<evidence type="ECO:0000256" key="4">
    <source>
        <dbReference type="ARBA" id="ARBA00022692"/>
    </source>
</evidence>